<dbReference type="EMBL" id="SNRY01000686">
    <property type="protein sequence ID" value="KAA6337596.1"/>
    <property type="molecule type" value="Genomic_DNA"/>
</dbReference>
<protein>
    <recommendedName>
        <fullName evidence="1">Putative zinc ribbon domain-containing protein</fullName>
    </recommendedName>
</protein>
<proteinExistence type="predicted"/>
<dbReference type="AlphaFoldDB" id="A0A5J4RUC1"/>
<feature type="domain" description="Putative zinc ribbon" evidence="1">
    <location>
        <begin position="5"/>
        <end position="89"/>
    </location>
</feature>
<comment type="caution">
    <text evidence="2">The sequence shown here is derived from an EMBL/GenBank/DDBJ whole genome shotgun (WGS) entry which is preliminary data.</text>
</comment>
<dbReference type="InterPro" id="IPR025868">
    <property type="entry name" value="Zn_ribbon_dom_put"/>
</dbReference>
<dbReference type="Pfam" id="PF12674">
    <property type="entry name" value="Zn_ribbon_2"/>
    <property type="match status" value="1"/>
</dbReference>
<accession>A0A5J4RUC1</accession>
<evidence type="ECO:0000313" key="2">
    <source>
        <dbReference type="EMBL" id="KAA6337596.1"/>
    </source>
</evidence>
<organism evidence="2">
    <name type="scientific">termite gut metagenome</name>
    <dbReference type="NCBI Taxonomy" id="433724"/>
    <lineage>
        <taxon>unclassified sequences</taxon>
        <taxon>metagenomes</taxon>
        <taxon>organismal metagenomes</taxon>
    </lineage>
</organism>
<gene>
    <name evidence="2" type="ORF">EZS27_014337</name>
</gene>
<name>A0A5J4RUC1_9ZZZZ</name>
<evidence type="ECO:0000259" key="1">
    <source>
        <dbReference type="Pfam" id="PF12674"/>
    </source>
</evidence>
<sequence length="90" mass="10419">MEQQLCQSCGMPLSDISLTGTNVDGSKSEDYCVYCFADGCFTSDCTMDEMIEKCLEFLDEFNKDSEIKLTIEEARIQMKTFFPQLKRWKE</sequence>
<reference evidence="2" key="1">
    <citation type="submission" date="2019-03" db="EMBL/GenBank/DDBJ databases">
        <title>Single cell metagenomics reveals metabolic interactions within the superorganism composed of flagellate Streblomastix strix and complex community of Bacteroidetes bacteria on its surface.</title>
        <authorList>
            <person name="Treitli S.C."/>
            <person name="Kolisko M."/>
            <person name="Husnik F."/>
            <person name="Keeling P."/>
            <person name="Hampl V."/>
        </authorList>
    </citation>
    <scope>NUCLEOTIDE SEQUENCE</scope>
    <source>
        <strain evidence="2">STM</strain>
    </source>
</reference>